<evidence type="ECO:0000256" key="3">
    <source>
        <dbReference type="ARBA" id="ARBA00022452"/>
    </source>
</evidence>
<keyword evidence="9" id="KW-0675">Receptor</keyword>
<dbReference type="Proteomes" id="UP000005234">
    <property type="component" value="Chromosome"/>
</dbReference>
<evidence type="ECO:0000256" key="5">
    <source>
        <dbReference type="ARBA" id="ARBA00023136"/>
    </source>
</evidence>
<dbReference type="eggNOG" id="COG4771">
    <property type="taxonomic scope" value="Bacteria"/>
</dbReference>
<reference evidence="9" key="1">
    <citation type="submission" date="2012-02" db="EMBL/GenBank/DDBJ databases">
        <title>The complete genome of Frateuria aurantia DSM 6220.</title>
        <authorList>
            <consortium name="US DOE Joint Genome Institute (JGI-PGF)"/>
            <person name="Lucas S."/>
            <person name="Copeland A."/>
            <person name="Lapidus A."/>
            <person name="Glavina del Rio T."/>
            <person name="Dalin E."/>
            <person name="Tice H."/>
            <person name="Bruce D."/>
            <person name="Goodwin L."/>
            <person name="Pitluck S."/>
            <person name="Peters L."/>
            <person name="Ovchinnikova G."/>
            <person name="Teshima H."/>
            <person name="Kyrpides N."/>
            <person name="Mavromatis K."/>
            <person name="Ivanova N."/>
            <person name="Brettin T."/>
            <person name="Detter J.C."/>
            <person name="Han C."/>
            <person name="Larimer F."/>
            <person name="Land M."/>
            <person name="Hauser L."/>
            <person name="Markowitz V."/>
            <person name="Cheng J.-F."/>
            <person name="Hugenholtz P."/>
            <person name="Woyke T."/>
            <person name="Wu D."/>
            <person name="Brambilla E."/>
            <person name="Klenk H.-P."/>
            <person name="Eisen J.A."/>
        </authorList>
    </citation>
    <scope>NUCLEOTIDE SEQUENCE</scope>
    <source>
        <strain evidence="9">DSM 6220</strain>
    </source>
</reference>
<dbReference type="GO" id="GO:0015344">
    <property type="term" value="F:siderophore uptake transmembrane transporter activity"/>
    <property type="evidence" value="ECO:0007669"/>
    <property type="project" value="TreeGrafter"/>
</dbReference>
<dbReference type="Gene3D" id="2.40.170.20">
    <property type="entry name" value="TonB-dependent receptor, beta-barrel domain"/>
    <property type="match status" value="1"/>
</dbReference>
<evidence type="ECO:0000256" key="2">
    <source>
        <dbReference type="ARBA" id="ARBA00022448"/>
    </source>
</evidence>
<dbReference type="SUPFAM" id="SSF56935">
    <property type="entry name" value="Porins"/>
    <property type="match status" value="1"/>
</dbReference>
<dbReference type="SUPFAM" id="SSF49452">
    <property type="entry name" value="Starch-binding domain-like"/>
    <property type="match status" value="1"/>
</dbReference>
<keyword evidence="2" id="KW-0813">Transport</keyword>
<dbReference type="Gene3D" id="2.60.40.1120">
    <property type="entry name" value="Carboxypeptidase-like, regulatory domain"/>
    <property type="match status" value="1"/>
</dbReference>
<dbReference type="STRING" id="767434.Fraau_2951"/>
<dbReference type="Pfam" id="PF07715">
    <property type="entry name" value="Plug"/>
    <property type="match status" value="1"/>
</dbReference>
<dbReference type="GO" id="GO:0009279">
    <property type="term" value="C:cell outer membrane"/>
    <property type="evidence" value="ECO:0007669"/>
    <property type="project" value="UniProtKB-SubCell"/>
</dbReference>
<evidence type="ECO:0000256" key="6">
    <source>
        <dbReference type="ARBA" id="ARBA00023237"/>
    </source>
</evidence>
<dbReference type="AlphaFoldDB" id="H8L237"/>
<keyword evidence="5" id="KW-0472">Membrane</keyword>
<dbReference type="GO" id="GO:0030246">
    <property type="term" value="F:carbohydrate binding"/>
    <property type="evidence" value="ECO:0007669"/>
    <property type="project" value="InterPro"/>
</dbReference>
<dbReference type="InterPro" id="IPR039426">
    <property type="entry name" value="TonB-dep_rcpt-like"/>
</dbReference>
<feature type="domain" description="TonB-dependent transporter Oar-like beta-barrel" evidence="8">
    <location>
        <begin position="313"/>
        <end position="565"/>
    </location>
</feature>
<dbReference type="PANTHER" id="PTHR30069:SF46">
    <property type="entry name" value="OAR PROTEIN"/>
    <property type="match status" value="1"/>
</dbReference>
<dbReference type="KEGG" id="fau:Fraau_2951"/>
<evidence type="ECO:0000259" key="7">
    <source>
        <dbReference type="Pfam" id="PF07715"/>
    </source>
</evidence>
<dbReference type="GO" id="GO:0044718">
    <property type="term" value="P:siderophore transmembrane transport"/>
    <property type="evidence" value="ECO:0007669"/>
    <property type="project" value="TreeGrafter"/>
</dbReference>
<name>H8L237_FRAAD</name>
<dbReference type="Pfam" id="PF25183">
    <property type="entry name" value="OMP_b-brl_4"/>
    <property type="match status" value="2"/>
</dbReference>
<sequence length="998" mass="107908">MILGGAVSAQETSGTIFGRAPTGDNESIQLSGGNMATREIAVKSGGRYSFSQLPVGTYTVKLLRSGEALDSRTVTVSAGGGTQVSFADTTAAKQLNGVTVTATTPPIDTTQTDVRTTLTQKQMQALPLARSAEAVAMLAPGVVAGATATGFAGPTGNSLISFGGASVNENAYYVNGLNVTDPVNGYGGLELPYNAVAEQQALTGGYEAKYGRSDGGVINQVGRTGTNDWHYGAQIQYVPEDMSGNPVNTYYPSSSIYSGQLYRERSKNKSWDQDISAYVGGPLIKDKLFFFLDYEVARSAGQSTSANTSGAQTDKYNYHDPKYYADVLWNITKNHSIELTAAGSKHNYDGNLYNYDYSTLSQGSYISPDTALRTSTNLWTAKYTGHITQDLTVTAQYGRQVTQYGQIYASDPSEIAVLNSGYENPAYTNGVTGGYSNPLQQLTSVANPNNKDKSSNYRVDLTYTIGDHTISAGIDNLNSQDIDDGQSMYANAGYAWDYGTATPGVPFQSGYVTGPASGYYVSQYRYNTSASVRVAQRGQYIQDAWQATDNLLINLGLRNDQFTNYNPSGEAYLRQTKPQWAPRLGISWDVFGDSSMKVFANAGRYYLAMPAAPALRAAGASLYSLTYYTYTGINPTTGAPTGLEPMDTADGKGVPYYANGENGVAPDPKTVAAQNMKSEYQDEYILGFEKSFAGDWVFGTKFTYRSLKNAIDDWCDTGSGGALLTAAAAEGYDTSKESPSGCYLMNPGRANTYLVPNSSGGYDSVKVSGKQSGLPQLRRNYYAAELHLRYAPVNGKLMLDASYVYSRSYGNEEGQVDSNAGTNSSPGQTEAWDYAQVMNYANGLLPNNRSHVFKVFGTYQITPEWMVSANLMMASGMPMDCYGAYGTGQTDPIGYGNEAYHYCGGSPSRPGDAGASSWIHPLGLNIEYRPDFAKHRLAFNIAVFNVFNEQKGQQYYSYLGLYNSVKGQAANALSDPEYGMPISYEQPRYVRFGITYDY</sequence>
<comment type="subcellular location">
    <subcellularLocation>
        <location evidence="1">Cell outer membrane</location>
        <topology evidence="1">Multi-pass membrane protein</topology>
    </subcellularLocation>
</comment>
<evidence type="ECO:0000313" key="9">
    <source>
        <dbReference type="EMBL" id="AFC87281.1"/>
    </source>
</evidence>
<evidence type="ECO:0000313" key="10">
    <source>
        <dbReference type="Proteomes" id="UP000005234"/>
    </source>
</evidence>
<gene>
    <name evidence="9" type="ordered locus">Fraau_2951</name>
</gene>
<dbReference type="InterPro" id="IPR037066">
    <property type="entry name" value="Plug_dom_sf"/>
</dbReference>
<dbReference type="HOGENOM" id="CLU_006298_3_0_6"/>
<proteinExistence type="predicted"/>
<accession>H8L237</accession>
<evidence type="ECO:0000256" key="4">
    <source>
        <dbReference type="ARBA" id="ARBA00022692"/>
    </source>
</evidence>
<protein>
    <submittedName>
        <fullName evidence="9">Outer membrane receptor for ferrienterochelin and colicins</fullName>
    </submittedName>
</protein>
<keyword evidence="4" id="KW-0812">Transmembrane</keyword>
<dbReference type="InterPro" id="IPR036942">
    <property type="entry name" value="Beta-barrel_TonB_sf"/>
</dbReference>
<dbReference type="InterPro" id="IPR057601">
    <property type="entry name" value="Oar-like_b-barrel"/>
</dbReference>
<dbReference type="EMBL" id="CP003350">
    <property type="protein sequence ID" value="AFC87281.1"/>
    <property type="molecule type" value="Genomic_DNA"/>
</dbReference>
<feature type="domain" description="TonB-dependent receptor plug" evidence="7">
    <location>
        <begin position="114"/>
        <end position="216"/>
    </location>
</feature>
<keyword evidence="10" id="KW-1185">Reference proteome</keyword>
<dbReference type="PANTHER" id="PTHR30069">
    <property type="entry name" value="TONB-DEPENDENT OUTER MEMBRANE RECEPTOR"/>
    <property type="match status" value="1"/>
</dbReference>
<evidence type="ECO:0000259" key="8">
    <source>
        <dbReference type="Pfam" id="PF25183"/>
    </source>
</evidence>
<feature type="domain" description="TonB-dependent transporter Oar-like beta-barrel" evidence="8">
    <location>
        <begin position="568"/>
        <end position="884"/>
    </location>
</feature>
<keyword evidence="3" id="KW-1134">Transmembrane beta strand</keyword>
<dbReference type="InterPro" id="IPR012910">
    <property type="entry name" value="Plug_dom"/>
</dbReference>
<organism evidence="9 10">
    <name type="scientific">Frateuria aurantia (strain ATCC 33424 / DSM 6220 / KCTC 2777 / LMG 1558 / NBRC 3245 / NCIMB 13370)</name>
    <name type="common">Acetobacter aurantius</name>
    <dbReference type="NCBI Taxonomy" id="767434"/>
    <lineage>
        <taxon>Bacteria</taxon>
        <taxon>Pseudomonadati</taxon>
        <taxon>Pseudomonadota</taxon>
        <taxon>Gammaproteobacteria</taxon>
        <taxon>Lysobacterales</taxon>
        <taxon>Rhodanobacteraceae</taxon>
        <taxon>Frateuria</taxon>
    </lineage>
</organism>
<dbReference type="Gene3D" id="2.170.130.10">
    <property type="entry name" value="TonB-dependent receptor, plug domain"/>
    <property type="match status" value="1"/>
</dbReference>
<evidence type="ECO:0000256" key="1">
    <source>
        <dbReference type="ARBA" id="ARBA00004571"/>
    </source>
</evidence>
<keyword evidence="6" id="KW-0998">Cell outer membrane</keyword>
<dbReference type="InterPro" id="IPR013784">
    <property type="entry name" value="Carb-bd-like_fold"/>
</dbReference>